<dbReference type="PANTHER" id="PTHR19338">
    <property type="entry name" value="TRANSLOCASE OF INNER MITOCHONDRIAL MEMBRANE 13 HOMOLOG"/>
    <property type="match status" value="1"/>
</dbReference>
<dbReference type="EnsemblPlants" id="AET1Gv21007200.17">
    <property type="protein sequence ID" value="AET1Gv21007200.17"/>
    <property type="gene ID" value="AET1Gv21007200"/>
</dbReference>
<feature type="domain" description="NB-ARC" evidence="1">
    <location>
        <begin position="52"/>
        <end position="141"/>
    </location>
</feature>
<proteinExistence type="predicted"/>
<accession>A0A453A1Q8</accession>
<organism evidence="2 3">
    <name type="scientific">Aegilops tauschii subsp. strangulata</name>
    <name type="common">Goatgrass</name>
    <dbReference type="NCBI Taxonomy" id="200361"/>
    <lineage>
        <taxon>Eukaryota</taxon>
        <taxon>Viridiplantae</taxon>
        <taxon>Streptophyta</taxon>
        <taxon>Embryophyta</taxon>
        <taxon>Tracheophyta</taxon>
        <taxon>Spermatophyta</taxon>
        <taxon>Magnoliopsida</taxon>
        <taxon>Liliopsida</taxon>
        <taxon>Poales</taxon>
        <taxon>Poaceae</taxon>
        <taxon>BOP clade</taxon>
        <taxon>Pooideae</taxon>
        <taxon>Triticodae</taxon>
        <taxon>Triticeae</taxon>
        <taxon>Triticinae</taxon>
        <taxon>Aegilops</taxon>
    </lineage>
</organism>
<protein>
    <recommendedName>
        <fullName evidence="1">NB-ARC domain-containing protein</fullName>
    </recommendedName>
</protein>
<evidence type="ECO:0000313" key="3">
    <source>
        <dbReference type="Proteomes" id="UP000015105"/>
    </source>
</evidence>
<reference evidence="2" key="4">
    <citation type="submission" date="2019-03" db="UniProtKB">
        <authorList>
            <consortium name="EnsemblPlants"/>
        </authorList>
    </citation>
    <scope>IDENTIFICATION</scope>
</reference>
<dbReference type="GO" id="GO:0043531">
    <property type="term" value="F:ADP binding"/>
    <property type="evidence" value="ECO:0007669"/>
    <property type="project" value="InterPro"/>
</dbReference>
<name>A0A453A1Q8_AEGTS</name>
<reference evidence="2" key="3">
    <citation type="journal article" date="2017" name="Nature">
        <title>Genome sequence of the progenitor of the wheat D genome Aegilops tauschii.</title>
        <authorList>
            <person name="Luo M.C."/>
            <person name="Gu Y.Q."/>
            <person name="Puiu D."/>
            <person name="Wang H."/>
            <person name="Twardziok S.O."/>
            <person name="Deal K.R."/>
            <person name="Huo N."/>
            <person name="Zhu T."/>
            <person name="Wang L."/>
            <person name="Wang Y."/>
            <person name="McGuire P.E."/>
            <person name="Liu S."/>
            <person name="Long H."/>
            <person name="Ramasamy R.K."/>
            <person name="Rodriguez J.C."/>
            <person name="Van S.L."/>
            <person name="Yuan L."/>
            <person name="Wang Z."/>
            <person name="Xia Z."/>
            <person name="Xiao L."/>
            <person name="Anderson O.D."/>
            <person name="Ouyang S."/>
            <person name="Liang Y."/>
            <person name="Zimin A.V."/>
            <person name="Pertea G."/>
            <person name="Qi P."/>
            <person name="Bennetzen J.L."/>
            <person name="Dai X."/>
            <person name="Dawson M.W."/>
            <person name="Muller H.G."/>
            <person name="Kugler K."/>
            <person name="Rivarola-Duarte L."/>
            <person name="Spannagl M."/>
            <person name="Mayer K.F.X."/>
            <person name="Lu F.H."/>
            <person name="Bevan M.W."/>
            <person name="Leroy P."/>
            <person name="Li P."/>
            <person name="You F.M."/>
            <person name="Sun Q."/>
            <person name="Liu Z."/>
            <person name="Lyons E."/>
            <person name="Wicker T."/>
            <person name="Salzberg S.L."/>
            <person name="Devos K.M."/>
            <person name="Dvorak J."/>
        </authorList>
    </citation>
    <scope>NUCLEOTIDE SEQUENCE [LARGE SCALE GENOMIC DNA]</scope>
    <source>
        <strain evidence="2">cv. AL8/78</strain>
    </source>
</reference>
<dbReference type="PANTHER" id="PTHR19338:SF65">
    <property type="entry name" value="OS06G0163900 PROTEIN"/>
    <property type="match status" value="1"/>
</dbReference>
<reference evidence="3" key="2">
    <citation type="journal article" date="2017" name="Nat. Plants">
        <title>The Aegilops tauschii genome reveals multiple impacts of transposons.</title>
        <authorList>
            <person name="Zhao G."/>
            <person name="Zou C."/>
            <person name="Li K."/>
            <person name="Wang K."/>
            <person name="Li T."/>
            <person name="Gao L."/>
            <person name="Zhang X."/>
            <person name="Wang H."/>
            <person name="Yang Z."/>
            <person name="Liu X."/>
            <person name="Jiang W."/>
            <person name="Mao L."/>
            <person name="Kong X."/>
            <person name="Jiao Y."/>
            <person name="Jia J."/>
        </authorList>
    </citation>
    <scope>NUCLEOTIDE SEQUENCE [LARGE SCALE GENOMIC DNA]</scope>
    <source>
        <strain evidence="3">cv. AL8/78</strain>
    </source>
</reference>
<dbReference type="Gramene" id="AET1Gv21007200.17">
    <property type="protein sequence ID" value="AET1Gv21007200.17"/>
    <property type="gene ID" value="AET1Gv21007200"/>
</dbReference>
<evidence type="ECO:0000259" key="1">
    <source>
        <dbReference type="Pfam" id="PF00931"/>
    </source>
</evidence>
<dbReference type="InterPro" id="IPR027417">
    <property type="entry name" value="P-loop_NTPase"/>
</dbReference>
<dbReference type="SUPFAM" id="SSF52540">
    <property type="entry name" value="P-loop containing nucleoside triphosphate hydrolases"/>
    <property type="match status" value="1"/>
</dbReference>
<sequence length="146" mass="16353">SRYNIDECNPNSSYECNHNSSFVAIDPRMSAIYIEAAGLVGTDGPRKELVSLLTDTEKKLKVVSIVGFGGLGKTTLAKRVYDEIREQFDCTAFVPVSQKPNMTEFMTGLLHRFPKPPKLEIDESSQAQARGMQDIIDDIIKRLKKK</sequence>
<dbReference type="Gene3D" id="3.40.50.300">
    <property type="entry name" value="P-loop containing nucleotide triphosphate hydrolases"/>
    <property type="match status" value="1"/>
</dbReference>
<keyword evidence="3" id="KW-1185">Reference proteome</keyword>
<dbReference type="Proteomes" id="UP000015105">
    <property type="component" value="Chromosome 1D"/>
</dbReference>
<evidence type="ECO:0000313" key="2">
    <source>
        <dbReference type="EnsemblPlants" id="AET1Gv21007200.17"/>
    </source>
</evidence>
<dbReference type="Pfam" id="PF00931">
    <property type="entry name" value="NB-ARC"/>
    <property type="match status" value="1"/>
</dbReference>
<dbReference type="InterPro" id="IPR002182">
    <property type="entry name" value="NB-ARC"/>
</dbReference>
<dbReference type="AlphaFoldDB" id="A0A453A1Q8"/>
<reference evidence="3" key="1">
    <citation type="journal article" date="2014" name="Science">
        <title>Ancient hybridizations among the ancestral genomes of bread wheat.</title>
        <authorList>
            <consortium name="International Wheat Genome Sequencing Consortium,"/>
            <person name="Marcussen T."/>
            <person name="Sandve S.R."/>
            <person name="Heier L."/>
            <person name="Spannagl M."/>
            <person name="Pfeifer M."/>
            <person name="Jakobsen K.S."/>
            <person name="Wulff B.B."/>
            <person name="Steuernagel B."/>
            <person name="Mayer K.F."/>
            <person name="Olsen O.A."/>
        </authorList>
    </citation>
    <scope>NUCLEOTIDE SEQUENCE [LARGE SCALE GENOMIC DNA]</scope>
    <source>
        <strain evidence="3">cv. AL8/78</strain>
    </source>
</reference>
<reference evidence="2" key="5">
    <citation type="journal article" date="2021" name="G3 (Bethesda)">
        <title>Aegilops tauschii genome assembly Aet v5.0 features greater sequence contiguity and improved annotation.</title>
        <authorList>
            <person name="Wang L."/>
            <person name="Zhu T."/>
            <person name="Rodriguez J.C."/>
            <person name="Deal K.R."/>
            <person name="Dubcovsky J."/>
            <person name="McGuire P.E."/>
            <person name="Lux T."/>
            <person name="Spannagl M."/>
            <person name="Mayer K.F.X."/>
            <person name="Baldrich P."/>
            <person name="Meyers B.C."/>
            <person name="Huo N."/>
            <person name="Gu Y.Q."/>
            <person name="Zhou H."/>
            <person name="Devos K.M."/>
            <person name="Bennetzen J.L."/>
            <person name="Unver T."/>
            <person name="Budak H."/>
            <person name="Gulick P.J."/>
            <person name="Galiba G."/>
            <person name="Kalapos B."/>
            <person name="Nelson D.R."/>
            <person name="Li P."/>
            <person name="You F.M."/>
            <person name="Luo M.C."/>
            <person name="Dvorak J."/>
        </authorList>
    </citation>
    <scope>NUCLEOTIDE SEQUENCE [LARGE SCALE GENOMIC DNA]</scope>
    <source>
        <strain evidence="2">cv. AL8/78</strain>
    </source>
</reference>